<evidence type="ECO:0000313" key="1">
    <source>
        <dbReference type="EMBL" id="MBP0439607.1"/>
    </source>
</evidence>
<keyword evidence="2" id="KW-1185">Reference proteome</keyword>
<comment type="caution">
    <text evidence="1">The sequence shown here is derived from an EMBL/GenBank/DDBJ whole genome shotgun (WGS) entry which is preliminary data.</text>
</comment>
<gene>
    <name evidence="1" type="ORF">J5Y06_13180</name>
</gene>
<sequence length="79" mass="8927">MKTLLLIKDRQCRYPLSGEGDATRFCAAEVSADRWAGGRSGDRYCDKHRDLCSTGRRQLAPREHLPAYWAKRSSSGRLA</sequence>
<dbReference type="AlphaFoldDB" id="A0A8J7R1G9"/>
<evidence type="ECO:0000313" key="2">
    <source>
        <dbReference type="Proteomes" id="UP000666240"/>
    </source>
</evidence>
<proteinExistence type="predicted"/>
<dbReference type="EMBL" id="JAGIYY010000004">
    <property type="protein sequence ID" value="MBP0439607.1"/>
    <property type="molecule type" value="Genomic_DNA"/>
</dbReference>
<dbReference type="RefSeq" id="WP_209335648.1">
    <property type="nucleotide sequence ID" value="NZ_JAGIYY010000004.1"/>
</dbReference>
<dbReference type="Proteomes" id="UP000666240">
    <property type="component" value="Unassembled WGS sequence"/>
</dbReference>
<protein>
    <submittedName>
        <fullName evidence="1">Uncharacterized protein</fullName>
    </submittedName>
</protein>
<name>A0A8J7R1G9_9HYPH</name>
<reference evidence="1" key="1">
    <citation type="submission" date="2021-03" db="EMBL/GenBank/DDBJ databases">
        <title>Genome sequencing and assembly of Tianweitania sediminis.</title>
        <authorList>
            <person name="Chhetri G."/>
        </authorList>
    </citation>
    <scope>NUCLEOTIDE SEQUENCE</scope>
    <source>
        <strain evidence="1">Z8</strain>
    </source>
</reference>
<accession>A0A8J7R1G9</accession>
<organism evidence="1 2">
    <name type="scientific">Tianweitania sediminis</name>
    <dbReference type="NCBI Taxonomy" id="1502156"/>
    <lineage>
        <taxon>Bacteria</taxon>
        <taxon>Pseudomonadati</taxon>
        <taxon>Pseudomonadota</taxon>
        <taxon>Alphaproteobacteria</taxon>
        <taxon>Hyphomicrobiales</taxon>
        <taxon>Phyllobacteriaceae</taxon>
        <taxon>Tianweitania</taxon>
    </lineage>
</organism>